<evidence type="ECO:0000313" key="5">
    <source>
        <dbReference type="EMBL" id="APA84731.1"/>
    </source>
</evidence>
<dbReference type="SMART" id="SM00347">
    <property type="entry name" value="HTH_MARR"/>
    <property type="match status" value="1"/>
</dbReference>
<protein>
    <submittedName>
        <fullName evidence="5">MarR family transcriptional regulator</fullName>
    </submittedName>
</protein>
<organism evidence="5 6">
    <name type="scientific">Paraburkholderia sprentiae WSM5005</name>
    <dbReference type="NCBI Taxonomy" id="754502"/>
    <lineage>
        <taxon>Bacteria</taxon>
        <taxon>Pseudomonadati</taxon>
        <taxon>Pseudomonadota</taxon>
        <taxon>Betaproteobacteria</taxon>
        <taxon>Burkholderiales</taxon>
        <taxon>Burkholderiaceae</taxon>
        <taxon>Paraburkholderia</taxon>
    </lineage>
</organism>
<evidence type="ECO:0000256" key="1">
    <source>
        <dbReference type="ARBA" id="ARBA00023015"/>
    </source>
</evidence>
<proteinExistence type="predicted"/>
<dbReference type="OrthoDB" id="5327581at2"/>
<reference evidence="5" key="2">
    <citation type="submission" date="2021-06" db="EMBL/GenBank/DDBJ databases">
        <authorList>
            <person name="Rogers T.H."/>
            <person name="Ramsay J.P."/>
            <person name="Wang P."/>
            <person name="Terpolilli J."/>
        </authorList>
    </citation>
    <scope>NUCLEOTIDE SEQUENCE</scope>
    <source>
        <strain evidence="5">WSM5005</strain>
    </source>
</reference>
<dbReference type="PANTHER" id="PTHR42756">
    <property type="entry name" value="TRANSCRIPTIONAL REGULATOR, MARR"/>
    <property type="match status" value="1"/>
</dbReference>
<dbReference type="Gene3D" id="1.10.10.10">
    <property type="entry name" value="Winged helix-like DNA-binding domain superfamily/Winged helix DNA-binding domain"/>
    <property type="match status" value="1"/>
</dbReference>
<dbReference type="InterPro" id="IPR036388">
    <property type="entry name" value="WH-like_DNA-bd_sf"/>
</dbReference>
<dbReference type="PANTHER" id="PTHR42756:SF1">
    <property type="entry name" value="TRANSCRIPTIONAL REPRESSOR OF EMRAB OPERON"/>
    <property type="match status" value="1"/>
</dbReference>
<dbReference type="InterPro" id="IPR036390">
    <property type="entry name" value="WH_DNA-bd_sf"/>
</dbReference>
<dbReference type="EMBL" id="CP017561">
    <property type="protein sequence ID" value="APA84731.1"/>
    <property type="molecule type" value="Genomic_DNA"/>
</dbReference>
<feature type="domain" description="HTH marR-type" evidence="4">
    <location>
        <begin position="11"/>
        <end position="150"/>
    </location>
</feature>
<dbReference type="KEGG" id="pspw:BJG93_04510"/>
<dbReference type="SUPFAM" id="SSF46785">
    <property type="entry name" value="Winged helix' DNA-binding domain"/>
    <property type="match status" value="1"/>
</dbReference>
<keyword evidence="3" id="KW-0804">Transcription</keyword>
<evidence type="ECO:0000259" key="4">
    <source>
        <dbReference type="PROSITE" id="PS50995"/>
    </source>
</evidence>
<dbReference type="GO" id="GO:0003700">
    <property type="term" value="F:DNA-binding transcription factor activity"/>
    <property type="evidence" value="ECO:0007669"/>
    <property type="project" value="InterPro"/>
</dbReference>
<evidence type="ECO:0000256" key="3">
    <source>
        <dbReference type="ARBA" id="ARBA00023163"/>
    </source>
</evidence>
<dbReference type="InterPro" id="IPR000835">
    <property type="entry name" value="HTH_MarR-typ"/>
</dbReference>
<reference evidence="5" key="1">
    <citation type="submission" date="2016-09" db="EMBL/GenBank/DDBJ databases">
        <title>The Complete Genome of Burkholderia sprentiae wsm5005.</title>
        <authorList>
            <person name="De Meyer S."/>
            <person name="Wang P."/>
            <person name="Terpolilli J."/>
        </authorList>
    </citation>
    <scope>NUCLEOTIDE SEQUENCE [LARGE SCALE GENOMIC DNA]</scope>
    <source>
        <strain evidence="5">WSM5005</strain>
    </source>
</reference>
<sequence length="179" mass="19199">MKSEEGLHLSYEAGVLALSWLTRIVEIDKAISECADQHLKSSLGISFAQAKIVACLAGHQFMTQVQLARRLHLDMGALSRIIPRLMDAGVVMRSRHPNDCRCWCVQLTGSGVAMAANITAILGAADNKLIRLLTEDEADIFIALLKRLLANSPAHGSIDVSRFAVTGSPRPSSVVGAPA</sequence>
<dbReference type="GO" id="GO:0003677">
    <property type="term" value="F:DNA binding"/>
    <property type="evidence" value="ECO:0007669"/>
    <property type="project" value="UniProtKB-KW"/>
</dbReference>
<dbReference type="RefSeq" id="WP_027197824.1">
    <property type="nucleotide sequence ID" value="NZ_CP017561.2"/>
</dbReference>
<keyword evidence="6" id="KW-1185">Reference proteome</keyword>
<name>A0A1I9YEJ8_9BURK</name>
<evidence type="ECO:0000256" key="2">
    <source>
        <dbReference type="ARBA" id="ARBA00023125"/>
    </source>
</evidence>
<dbReference type="PRINTS" id="PR00598">
    <property type="entry name" value="HTHMARR"/>
</dbReference>
<gene>
    <name evidence="5" type="ORF">BJG93_04510</name>
</gene>
<dbReference type="Proteomes" id="UP000179860">
    <property type="component" value="Chromosome 1"/>
</dbReference>
<keyword evidence="2" id="KW-0238">DNA-binding</keyword>
<dbReference type="Pfam" id="PF01047">
    <property type="entry name" value="MarR"/>
    <property type="match status" value="1"/>
</dbReference>
<dbReference type="PROSITE" id="PS50995">
    <property type="entry name" value="HTH_MARR_2"/>
    <property type="match status" value="1"/>
</dbReference>
<evidence type="ECO:0000313" key="6">
    <source>
        <dbReference type="Proteomes" id="UP000179860"/>
    </source>
</evidence>
<accession>A0A1I9YEJ8</accession>
<dbReference type="AlphaFoldDB" id="A0A1I9YEJ8"/>
<dbReference type="STRING" id="754502.BJG93_04510"/>
<keyword evidence="1" id="KW-0805">Transcription regulation</keyword>